<keyword evidence="13" id="KW-0472">Membrane</keyword>
<proteinExistence type="inferred from homology"/>
<comment type="catalytic activity">
    <reaction evidence="1 16">
        <text>Hydrolysis of (1-&gt;4)-beta-linkages between N-acetylmuramic acid and N-acetyl-D-glucosamine residues in a peptidoglycan and between N-acetyl-D-glucosamine residues in chitodextrins.</text>
        <dbReference type="EC" id="3.2.1.17"/>
    </reaction>
</comment>
<dbReference type="CDD" id="cd16900">
    <property type="entry name" value="endolysin_R21-like"/>
    <property type="match status" value="1"/>
</dbReference>
<keyword evidence="9" id="KW-0204">Cytolysis</keyword>
<dbReference type="GO" id="GO:0003796">
    <property type="term" value="F:lysozyme activity"/>
    <property type="evidence" value="ECO:0007669"/>
    <property type="project" value="UniProtKB-EC"/>
</dbReference>
<keyword evidence="3" id="KW-1032">Host cell membrane</keyword>
<evidence type="ECO:0000256" key="12">
    <source>
        <dbReference type="ARBA" id="ARBA00022989"/>
    </source>
</evidence>
<evidence type="ECO:0000256" key="1">
    <source>
        <dbReference type="ARBA" id="ARBA00000632"/>
    </source>
</evidence>
<evidence type="ECO:0000256" key="14">
    <source>
        <dbReference type="ARBA" id="ARBA00023142"/>
    </source>
</evidence>
<keyword evidence="15 16" id="KW-0326">Glycosidase</keyword>
<evidence type="ECO:0000256" key="15">
    <source>
        <dbReference type="ARBA" id="ARBA00023295"/>
    </source>
</evidence>
<accession>A0A291LB53</accession>
<protein>
    <recommendedName>
        <fullName evidence="16">Lysozyme</fullName>
        <ecNumber evidence="16">3.2.1.17</ecNumber>
    </recommendedName>
</protein>
<dbReference type="Pfam" id="PF00959">
    <property type="entry name" value="Phage_lysozyme"/>
    <property type="match status" value="1"/>
</dbReference>
<evidence type="ECO:0000256" key="7">
    <source>
        <dbReference type="ARBA" id="ARBA00022692"/>
    </source>
</evidence>
<evidence type="ECO:0000256" key="8">
    <source>
        <dbReference type="ARBA" id="ARBA00022801"/>
    </source>
</evidence>
<dbReference type="GO" id="GO:0042742">
    <property type="term" value="P:defense response to bacterium"/>
    <property type="evidence" value="ECO:0007669"/>
    <property type="project" value="UniProtKB-KW"/>
</dbReference>
<evidence type="ECO:0000256" key="10">
    <source>
        <dbReference type="ARBA" id="ARBA00022870"/>
    </source>
</evidence>
<reference evidence="18" key="1">
    <citation type="submission" date="2017-08" db="EMBL/GenBank/DDBJ databases">
        <title>A subgroup of T7-like phages that infect Caulobacter.</title>
        <authorList>
            <person name="Nguyen D."/>
            <person name="Ely B."/>
        </authorList>
    </citation>
    <scope>NUCLEOTIDE SEQUENCE [LARGE SCALE GENOMIC DNA]</scope>
</reference>
<comment type="similarity">
    <text evidence="16">Belongs to the glycosyl hydrolase 24 family.</text>
</comment>
<gene>
    <name evidence="17" type="ORF">Lull_050</name>
</gene>
<evidence type="ECO:0000256" key="2">
    <source>
        <dbReference type="ARBA" id="ARBA00022445"/>
    </source>
</evidence>
<evidence type="ECO:0000256" key="9">
    <source>
        <dbReference type="ARBA" id="ARBA00022852"/>
    </source>
</evidence>
<dbReference type="GO" id="GO:0016998">
    <property type="term" value="P:cell wall macromolecule catabolic process"/>
    <property type="evidence" value="ECO:0007669"/>
    <property type="project" value="InterPro"/>
</dbReference>
<evidence type="ECO:0000256" key="5">
    <source>
        <dbReference type="ARBA" id="ARBA00022612"/>
    </source>
</evidence>
<dbReference type="PANTHER" id="PTHR38107">
    <property type="match status" value="1"/>
</dbReference>
<dbReference type="EC" id="3.2.1.17" evidence="16"/>
<name>A0A291LB53_9CAUD</name>
<dbReference type="GO" id="GO:0009253">
    <property type="term" value="P:peptidoglycan catabolic process"/>
    <property type="evidence" value="ECO:0007669"/>
    <property type="project" value="InterPro"/>
</dbReference>
<keyword evidence="12" id="KW-1133">Transmembrane helix</keyword>
<evidence type="ECO:0000256" key="4">
    <source>
        <dbReference type="ARBA" id="ARBA00022529"/>
    </source>
</evidence>
<evidence type="ECO:0000313" key="18">
    <source>
        <dbReference type="Proteomes" id="UP000229812"/>
    </source>
</evidence>
<dbReference type="PANTHER" id="PTHR38107:SF3">
    <property type="entry name" value="LYSOZYME RRRD-RELATED"/>
    <property type="match status" value="1"/>
</dbReference>
<dbReference type="Proteomes" id="UP000229812">
    <property type="component" value="Segment"/>
</dbReference>
<dbReference type="InterPro" id="IPR023347">
    <property type="entry name" value="Lysozyme_dom_sf"/>
</dbReference>
<keyword evidence="11" id="KW-0735">Signal-anchor</keyword>
<evidence type="ECO:0000313" key="17">
    <source>
        <dbReference type="EMBL" id="ATI16357.1"/>
    </source>
</evidence>
<dbReference type="HAMAP" id="MF_04136">
    <property type="entry name" value="SAR_ENDOLYSIN"/>
    <property type="match status" value="1"/>
</dbReference>
<keyword evidence="10" id="KW-1043">Host membrane</keyword>
<keyword evidence="6 16" id="KW-0081">Bacteriolytic enzyme</keyword>
<dbReference type="InterPro" id="IPR043688">
    <property type="entry name" value="SAR_endolysin-like"/>
</dbReference>
<keyword evidence="4 16" id="KW-0929">Antimicrobial</keyword>
<keyword evidence="18" id="KW-1185">Reference proteome</keyword>
<dbReference type="InterPro" id="IPR023346">
    <property type="entry name" value="Lysozyme-like_dom_sf"/>
</dbReference>
<evidence type="ECO:0000256" key="3">
    <source>
        <dbReference type="ARBA" id="ARBA00022511"/>
    </source>
</evidence>
<dbReference type="InterPro" id="IPR034690">
    <property type="entry name" value="Endolysin_T4_type"/>
</dbReference>
<evidence type="ECO:0000256" key="13">
    <source>
        <dbReference type="ARBA" id="ARBA00023136"/>
    </source>
</evidence>
<evidence type="ECO:0000256" key="6">
    <source>
        <dbReference type="ARBA" id="ARBA00022638"/>
    </source>
</evidence>
<keyword evidence="8 16" id="KW-0378">Hydrolase</keyword>
<dbReference type="HAMAP" id="MF_04110">
    <property type="entry name" value="ENDOLYSIN_T4"/>
    <property type="match status" value="1"/>
</dbReference>
<dbReference type="InterPro" id="IPR002196">
    <property type="entry name" value="Glyco_hydro_24"/>
</dbReference>
<dbReference type="EMBL" id="MF621978">
    <property type="protein sequence ID" value="ATI16357.1"/>
    <property type="molecule type" value="Genomic_DNA"/>
</dbReference>
<keyword evidence="14" id="KW-0578">Host cell lysis by virus</keyword>
<dbReference type="SUPFAM" id="SSF53955">
    <property type="entry name" value="Lysozyme-like"/>
    <property type="match status" value="1"/>
</dbReference>
<evidence type="ECO:0000256" key="16">
    <source>
        <dbReference type="RuleBase" id="RU003788"/>
    </source>
</evidence>
<dbReference type="InterPro" id="IPR051018">
    <property type="entry name" value="Bacteriophage_GH24"/>
</dbReference>
<organism evidence="17 18">
    <name type="scientific">Caulobacter phage Lullwater</name>
    <dbReference type="NCBI Taxonomy" id="2024607"/>
    <lineage>
        <taxon>Viruses</taxon>
        <taxon>Duplodnaviria</taxon>
        <taxon>Heunggongvirae</taxon>
        <taxon>Uroviricota</taxon>
        <taxon>Caudoviricetes</taxon>
        <taxon>Autographivirales</taxon>
        <taxon>Autonotataviridae</taxon>
        <taxon>Lullwatervirus</taxon>
        <taxon>Lullwatervirus lullwater</taxon>
    </lineage>
</organism>
<sequence length="163" mass="18005">MKDKLPAVVIAATVMGAAGLSLLNTSEGLRLKPYLDPAGIPTVCYGHTGSDIVWGKAYTKQECEFIRDRDIKSHLTGLKRCIKVPLTQNQQDAVLDLAFNIGVERTCGSTLVKKVNKRDFLGASEEFPKWNKARVNGKLVVLPGLDRRRAAERALFLKDLPEK</sequence>
<dbReference type="GO" id="GO:0031640">
    <property type="term" value="P:killing of cells of another organism"/>
    <property type="evidence" value="ECO:0007669"/>
    <property type="project" value="UniProtKB-KW"/>
</dbReference>
<keyword evidence="5" id="KW-1188">Viral release from host cell</keyword>
<evidence type="ECO:0000256" key="11">
    <source>
        <dbReference type="ARBA" id="ARBA00022968"/>
    </source>
</evidence>
<keyword evidence="2" id="KW-1030">Host cell inner membrane</keyword>
<dbReference type="Gene3D" id="1.10.530.40">
    <property type="match status" value="1"/>
</dbReference>
<keyword evidence="7" id="KW-0812">Transmembrane</keyword>